<evidence type="ECO:0008006" key="4">
    <source>
        <dbReference type="Google" id="ProtNLM"/>
    </source>
</evidence>
<accession>A0A933GNG5</accession>
<comment type="caution">
    <text evidence="2">The sequence shown here is derived from an EMBL/GenBank/DDBJ whole genome shotgun (WGS) entry which is preliminary data.</text>
</comment>
<feature type="transmembrane region" description="Helical" evidence="1">
    <location>
        <begin position="126"/>
        <end position="143"/>
    </location>
</feature>
<dbReference type="Gene3D" id="1.25.40.10">
    <property type="entry name" value="Tetratricopeptide repeat domain"/>
    <property type="match status" value="1"/>
</dbReference>
<feature type="transmembrane region" description="Helical" evidence="1">
    <location>
        <begin position="275"/>
        <end position="297"/>
    </location>
</feature>
<sequence length="714" mass="82917">MGLKETMARNLSPFRALHLYIFCLFGTCLFYLSRWSIVALDNDLWYHLNTGRYIFQNKSLPYDSFFSFIKPARPWVDYYWLFQVVVYGMYSLWEYYGLIFLRAAIYLATISVILIYLLRRQPGKEHHLYLMFIFSLYLLFLLPRASLVRPHAFTYLFIVAFLYIIEFQSGMLFLLPVLAILWSNLHGVEYPVMLLILCSFIFEFILEHVKNRRHIQRNELPYIIPLILAMAAIYITPYGPRLLEMPFKSTAYASQFINELKFLKFNDLLTFQITWLGPTFPTIFNLILIFAGISILTAISKREIKAHHLLLFIGGLFLMMKASRFMYEFALLALPILRSQPLQLSLRTINKRMKWIVVLIIAAVLFSPFFWLKTFFQNQPKYPFSTKDLPQGIANFLNLIPVPAGGYLLNHPQIGGYLQWILHPKYKIYMDMEVPFLFTYEDFFLGMNAFHNEGALSKVLSKYHPSFVTVSIQNRGFKDLISKFPQYAPVFFDTAEVLYVNKEHYPAIAQEYGLKDLDPFELFHSPVDSILKKTNHEVLVKELLKVVGTDPGCLMTNQILATIFNMKEDYDRALDHAKTIIHNFPENPAGYLLKGTALKGLKLYDEALPAYRDALARSDEKAKLDIYKLMSSVYMRQKQYFKGYDALKKGIGIFSPDTTHIDLFNLSSAALLAGRTEEAITILKLAGKKIPPHDTAWQERVQEQLARLGVRTKE</sequence>
<feature type="transmembrane region" description="Helical" evidence="1">
    <location>
        <begin position="78"/>
        <end position="96"/>
    </location>
</feature>
<feature type="transmembrane region" description="Helical" evidence="1">
    <location>
        <begin position="188"/>
        <end position="208"/>
    </location>
</feature>
<organism evidence="2 3">
    <name type="scientific">Tectimicrobiota bacterium</name>
    <dbReference type="NCBI Taxonomy" id="2528274"/>
    <lineage>
        <taxon>Bacteria</taxon>
        <taxon>Pseudomonadati</taxon>
        <taxon>Nitrospinota/Tectimicrobiota group</taxon>
        <taxon>Candidatus Tectimicrobiota</taxon>
    </lineage>
</organism>
<keyword evidence="1" id="KW-0472">Membrane</keyword>
<evidence type="ECO:0000313" key="2">
    <source>
        <dbReference type="EMBL" id="MBI4595760.1"/>
    </source>
</evidence>
<evidence type="ECO:0000256" key="1">
    <source>
        <dbReference type="SAM" id="Phobius"/>
    </source>
</evidence>
<feature type="transmembrane region" description="Helical" evidence="1">
    <location>
        <begin position="353"/>
        <end position="372"/>
    </location>
</feature>
<feature type="transmembrane region" description="Helical" evidence="1">
    <location>
        <begin position="12"/>
        <end position="32"/>
    </location>
</feature>
<keyword evidence="1" id="KW-1133">Transmembrane helix</keyword>
<protein>
    <recommendedName>
        <fullName evidence="4">Tetratricopeptide repeat protein</fullName>
    </recommendedName>
</protein>
<reference evidence="2" key="1">
    <citation type="submission" date="2020-07" db="EMBL/GenBank/DDBJ databases">
        <title>Huge and variable diversity of episymbiotic CPR bacteria and DPANN archaea in groundwater ecosystems.</title>
        <authorList>
            <person name="He C.Y."/>
            <person name="Keren R."/>
            <person name="Whittaker M."/>
            <person name="Farag I.F."/>
            <person name="Doudna J."/>
            <person name="Cate J.H.D."/>
            <person name="Banfield J.F."/>
        </authorList>
    </citation>
    <scope>NUCLEOTIDE SEQUENCE</scope>
    <source>
        <strain evidence="2">NC_groundwater_1482_Ag_S-0.65um_47_24</strain>
    </source>
</reference>
<dbReference type="InterPro" id="IPR011990">
    <property type="entry name" value="TPR-like_helical_dom_sf"/>
</dbReference>
<dbReference type="Proteomes" id="UP000772181">
    <property type="component" value="Unassembled WGS sequence"/>
</dbReference>
<proteinExistence type="predicted"/>
<feature type="transmembrane region" description="Helical" evidence="1">
    <location>
        <begin position="220"/>
        <end position="239"/>
    </location>
</feature>
<dbReference type="AlphaFoldDB" id="A0A933GNG5"/>
<gene>
    <name evidence="2" type="ORF">HY730_05200</name>
</gene>
<dbReference type="SUPFAM" id="SSF48452">
    <property type="entry name" value="TPR-like"/>
    <property type="match status" value="1"/>
</dbReference>
<feature type="transmembrane region" description="Helical" evidence="1">
    <location>
        <begin position="103"/>
        <end position="120"/>
    </location>
</feature>
<dbReference type="EMBL" id="JACQWF010000237">
    <property type="protein sequence ID" value="MBI4595760.1"/>
    <property type="molecule type" value="Genomic_DNA"/>
</dbReference>
<dbReference type="InterPro" id="IPR019734">
    <property type="entry name" value="TPR_rpt"/>
</dbReference>
<evidence type="ECO:0000313" key="3">
    <source>
        <dbReference type="Proteomes" id="UP000772181"/>
    </source>
</evidence>
<name>A0A933GNG5_UNCTE</name>
<feature type="transmembrane region" description="Helical" evidence="1">
    <location>
        <begin position="155"/>
        <end position="182"/>
    </location>
</feature>
<dbReference type="SMART" id="SM00028">
    <property type="entry name" value="TPR"/>
    <property type="match status" value="3"/>
</dbReference>
<keyword evidence="1" id="KW-0812">Transmembrane</keyword>